<comment type="subcellular location">
    <subcellularLocation>
        <location evidence="1">Cell membrane</location>
        <topology evidence="1">Multi-pass membrane protein</topology>
    </subcellularLocation>
</comment>
<comment type="caution">
    <text evidence="9">The sequence shown here is derived from an EMBL/GenBank/DDBJ whole genome shotgun (WGS) entry which is preliminary data.</text>
</comment>
<evidence type="ECO:0000259" key="8">
    <source>
        <dbReference type="Pfam" id="PF12704"/>
    </source>
</evidence>
<dbReference type="EMBL" id="JAOBTW010000028">
    <property type="protein sequence ID" value="MDZ7283980.1"/>
    <property type="molecule type" value="Genomic_DNA"/>
</dbReference>
<dbReference type="PANTHER" id="PTHR30572:SF18">
    <property type="entry name" value="ABC-TYPE MACROLIDE FAMILY EXPORT SYSTEM PERMEASE COMPONENT 2"/>
    <property type="match status" value="1"/>
</dbReference>
<sequence>MNRFALLSLYRSLVRHKLYAALNIGGLAVGIAVFLVLGLYVRFETSYEKWLPDYDKLYVAQSVWSMPESPFNGASNWTMGGLLEQLRDDFPGVQGTRIRGAGGSVIKGQVATAENIVQVDPNFFSIIGLPLVRGSSDGLNTPTNAFLNETTARKYFGSSNPVGQTIKLATDDLGTYRVAGVFKDLPKNTEINEFAILLPLPRTPPASSKQWWYHWGSSSLQTFLKFDSPEAARAFVAKMPSFVDRRALKDMGKDASKSLNITVMPITNMHLEPQGKQSASRKLTMVTLGLVGILTLIIAIVNYVNLATARSGLRAREVAMRKVLGASRAALVSQFLGEAILTVAIAALGGLILAELGLPMINAAGGLDLTIPYIVVLPALAVLTVMVGLLAGTYPAVLLSRFPAASVLASARAPGGGRAGTRIREALVIFQFGLAIAFMIGTLILVAQTRHLRSTDLGFRRDGLLTVTSISDSLVDAPRRRAVMEAMRRLPNVSSVAMADSGVGGGGDNNADNVPLPGVPGDGPSLRRIEVGPDFFKVYGTRLLAGRFFDDAHRGDDSQTVEKGQPTAIIINRRALTTLRFRTAQEAVGKTVGGDRPRMIIGVIDDMRFFSPRVPNDATYYVYDAKPENSISGAVASIRFQGDPRAMMAAVRNLWQQMVPNVPFNGKTADTKLEEFYEADDRATRLFGIGAGLAVLIGCVGLWGLASFNTQRRVKEIGIRKTLGASATDIVKLLVGQFLRPVLIANLVAWPLAYVAMRTWLAGFDDRVSLSPLYFVAATALALTIAVLTVLGQSLRASRAAPAWALRHD</sequence>
<dbReference type="InterPro" id="IPR003838">
    <property type="entry name" value="ABC3_permease_C"/>
</dbReference>
<evidence type="ECO:0000256" key="1">
    <source>
        <dbReference type="ARBA" id="ARBA00004651"/>
    </source>
</evidence>
<keyword evidence="5 6" id="KW-0472">Membrane</keyword>
<evidence type="ECO:0000313" key="9">
    <source>
        <dbReference type="EMBL" id="MDZ7283980.1"/>
    </source>
</evidence>
<feature type="domain" description="MacB-like periplasmic core" evidence="8">
    <location>
        <begin position="21"/>
        <end position="239"/>
    </location>
</feature>
<keyword evidence="10" id="KW-1185">Reference proteome</keyword>
<name>A0ABU5LVL9_9SPHN</name>
<evidence type="ECO:0000256" key="6">
    <source>
        <dbReference type="SAM" id="Phobius"/>
    </source>
</evidence>
<feature type="transmembrane region" description="Helical" evidence="6">
    <location>
        <begin position="426"/>
        <end position="447"/>
    </location>
</feature>
<feature type="transmembrane region" description="Helical" evidence="6">
    <location>
        <begin position="773"/>
        <end position="791"/>
    </location>
</feature>
<evidence type="ECO:0000256" key="4">
    <source>
        <dbReference type="ARBA" id="ARBA00022989"/>
    </source>
</evidence>
<feature type="transmembrane region" description="Helical" evidence="6">
    <location>
        <begin position="20"/>
        <end position="41"/>
    </location>
</feature>
<feature type="transmembrane region" description="Helical" evidence="6">
    <location>
        <begin position="339"/>
        <end position="358"/>
    </location>
</feature>
<dbReference type="Pfam" id="PF02687">
    <property type="entry name" value="FtsX"/>
    <property type="match status" value="2"/>
</dbReference>
<gene>
    <name evidence="9" type="ORF">N4G62_18285</name>
</gene>
<feature type="transmembrane region" description="Helical" evidence="6">
    <location>
        <begin position="283"/>
        <end position="304"/>
    </location>
</feature>
<evidence type="ECO:0000256" key="2">
    <source>
        <dbReference type="ARBA" id="ARBA00022475"/>
    </source>
</evidence>
<dbReference type="Proteomes" id="UP001292182">
    <property type="component" value="Unassembled WGS sequence"/>
</dbReference>
<dbReference type="InterPro" id="IPR050250">
    <property type="entry name" value="Macrolide_Exporter_MacB"/>
</dbReference>
<keyword evidence="4 6" id="KW-1133">Transmembrane helix</keyword>
<proteinExistence type="predicted"/>
<feature type="domain" description="ABC3 transporter permease C-terminal" evidence="7">
    <location>
        <begin position="690"/>
        <end position="801"/>
    </location>
</feature>
<organism evidence="9 10">
    <name type="scientific">Sphingomonas sanguinis</name>
    <dbReference type="NCBI Taxonomy" id="33051"/>
    <lineage>
        <taxon>Bacteria</taxon>
        <taxon>Pseudomonadati</taxon>
        <taxon>Pseudomonadota</taxon>
        <taxon>Alphaproteobacteria</taxon>
        <taxon>Sphingomonadales</taxon>
        <taxon>Sphingomonadaceae</taxon>
        <taxon>Sphingomonas</taxon>
    </lineage>
</organism>
<evidence type="ECO:0000256" key="3">
    <source>
        <dbReference type="ARBA" id="ARBA00022692"/>
    </source>
</evidence>
<dbReference type="Pfam" id="PF12704">
    <property type="entry name" value="MacB_PCD"/>
    <property type="match status" value="2"/>
</dbReference>
<evidence type="ECO:0000313" key="10">
    <source>
        <dbReference type="Proteomes" id="UP001292182"/>
    </source>
</evidence>
<evidence type="ECO:0000259" key="7">
    <source>
        <dbReference type="Pfam" id="PF02687"/>
    </source>
</evidence>
<feature type="domain" description="ABC3 transporter permease C-terminal" evidence="7">
    <location>
        <begin position="290"/>
        <end position="402"/>
    </location>
</feature>
<feature type="transmembrane region" description="Helical" evidence="6">
    <location>
        <begin position="370"/>
        <end position="390"/>
    </location>
</feature>
<feature type="domain" description="MacB-like periplasmic core" evidence="8">
    <location>
        <begin position="434"/>
        <end position="622"/>
    </location>
</feature>
<dbReference type="PANTHER" id="PTHR30572">
    <property type="entry name" value="MEMBRANE COMPONENT OF TRANSPORTER-RELATED"/>
    <property type="match status" value="1"/>
</dbReference>
<reference evidence="10" key="1">
    <citation type="submission" date="2023-07" db="EMBL/GenBank/DDBJ databases">
        <title>Whole genome sequence analysis of rice epiphytic Sphingomonas sanguinis OsEp_Plm_15B2.</title>
        <authorList>
            <person name="Sahu K.P."/>
            <person name="Asharani P."/>
            <person name="Reddy B."/>
            <person name="Kumar A."/>
        </authorList>
    </citation>
    <scope>NUCLEOTIDE SEQUENCE [LARGE SCALE GENOMIC DNA]</scope>
    <source>
        <strain evidence="10">OsEp_Plm_15B2</strain>
    </source>
</reference>
<keyword evidence="2" id="KW-1003">Cell membrane</keyword>
<dbReference type="RefSeq" id="WP_322540363.1">
    <property type="nucleotide sequence ID" value="NZ_JAOBTW010000028.1"/>
</dbReference>
<protein>
    <submittedName>
        <fullName evidence="9">ABC transporter permease</fullName>
    </submittedName>
</protein>
<feature type="transmembrane region" description="Helical" evidence="6">
    <location>
        <begin position="686"/>
        <end position="709"/>
    </location>
</feature>
<evidence type="ECO:0000256" key="5">
    <source>
        <dbReference type="ARBA" id="ARBA00023136"/>
    </source>
</evidence>
<dbReference type="InterPro" id="IPR025857">
    <property type="entry name" value="MacB_PCD"/>
</dbReference>
<keyword evidence="3 6" id="KW-0812">Transmembrane</keyword>
<accession>A0ABU5LVL9</accession>
<feature type="transmembrane region" description="Helical" evidence="6">
    <location>
        <begin position="730"/>
        <end position="753"/>
    </location>
</feature>